<feature type="compositionally biased region" description="Low complexity" evidence="11">
    <location>
        <begin position="264"/>
        <end position="292"/>
    </location>
</feature>
<protein>
    <recommendedName>
        <fullName evidence="12">Peptidase S59 domain-containing protein</fullName>
    </recommendedName>
</protein>
<feature type="compositionally biased region" description="Low complexity" evidence="11">
    <location>
        <begin position="433"/>
        <end position="445"/>
    </location>
</feature>
<feature type="region of interest" description="Disordered" evidence="11">
    <location>
        <begin position="1087"/>
        <end position="1142"/>
    </location>
</feature>
<dbReference type="Gene3D" id="1.10.10.2360">
    <property type="match status" value="1"/>
</dbReference>
<evidence type="ECO:0000313" key="13">
    <source>
        <dbReference type="EMBL" id="KAA6414954.1"/>
    </source>
</evidence>
<feature type="compositionally biased region" description="Low complexity" evidence="11">
    <location>
        <begin position="521"/>
        <end position="534"/>
    </location>
</feature>
<evidence type="ECO:0000313" key="14">
    <source>
        <dbReference type="Proteomes" id="UP000324767"/>
    </source>
</evidence>
<feature type="region of interest" description="Disordered" evidence="11">
    <location>
        <begin position="355"/>
        <end position="376"/>
    </location>
</feature>
<keyword evidence="4" id="KW-0677">Repeat</keyword>
<dbReference type="Pfam" id="PF13634">
    <property type="entry name" value="Nucleoporin_FG"/>
    <property type="match status" value="4"/>
</dbReference>
<dbReference type="Proteomes" id="UP000324767">
    <property type="component" value="Unassembled WGS sequence"/>
</dbReference>
<dbReference type="InterPro" id="IPR021967">
    <property type="entry name" value="Nup98_C"/>
</dbReference>
<feature type="region of interest" description="Disordered" evidence="11">
    <location>
        <begin position="1174"/>
        <end position="1207"/>
    </location>
</feature>
<reference evidence="13 14" key="1">
    <citation type="submission" date="2019-09" db="EMBL/GenBank/DDBJ databases">
        <title>The hologenome of the rock-dwelling lichen Lasallia pustulata.</title>
        <authorList>
            <person name="Greshake Tzovaras B."/>
            <person name="Segers F."/>
            <person name="Bicker A."/>
            <person name="Dal Grande F."/>
            <person name="Otte J."/>
            <person name="Hankeln T."/>
            <person name="Schmitt I."/>
            <person name="Ebersberger I."/>
        </authorList>
    </citation>
    <scope>NUCLEOTIDE SEQUENCE [LARGE SCALE GENOMIC DNA]</scope>
    <source>
        <strain evidence="13">A1-1</strain>
    </source>
</reference>
<dbReference type="GO" id="GO:0017056">
    <property type="term" value="F:structural constituent of nuclear pore"/>
    <property type="evidence" value="ECO:0007669"/>
    <property type="project" value="InterPro"/>
</dbReference>
<name>A0A5M8Q1V1_9LECA</name>
<feature type="compositionally biased region" description="Polar residues" evidence="11">
    <location>
        <begin position="1118"/>
        <end position="1139"/>
    </location>
</feature>
<evidence type="ECO:0000256" key="8">
    <source>
        <dbReference type="ARBA" id="ARBA00023010"/>
    </source>
</evidence>
<feature type="region of interest" description="Disordered" evidence="11">
    <location>
        <begin position="479"/>
        <end position="627"/>
    </location>
</feature>
<dbReference type="InterPro" id="IPR025574">
    <property type="entry name" value="Nucleoporin_FG_rpt"/>
</dbReference>
<proteinExistence type="inferred from homology"/>
<feature type="region of interest" description="Disordered" evidence="11">
    <location>
        <begin position="401"/>
        <end position="459"/>
    </location>
</feature>
<sequence>MSYGFGANSNQSQNTGFSGFGTNNNNGTGFGQQQTTGFGGGTANTGGGLFGGGGSSSGFGSGGFGTNQGSSPFGAKPAFGGTTTSAGGLFGNSTSTAGTSTGFSGFGGTSNTTNPTLAFGNNTNTTGGGLFSNAANKPAFGAGTTTGGGLFGGGNNAFGATNNQAASVFGAPQGTALSGNVECQGTGSTPFQPYTEKEGTGSTLTNCFQTISFMAPYRNYSFEELRLADYNQGRRFGNGSGQAGAFGTSTGFGGFGTATGTGFGTNTNNNNSSPFNQNGNSNGAPFGGAQATSTSFGAGTGSGLFGAKPANAGLFGNTSTSTQPSGGLFGNTTSNTGFGAGTSTGFGNGANTGGGLFGGANNQQKPGGFSFGGTTTTGSTGGFGTGATGFGNANTTNGSGLFGGATATSSPFGAQQQPQGSTSNPFGTSFGSTPQNQNPNQNTTNSLFGGFGGNQQSKPAPFGLTQGTNNTTGTNLFGPNTGAQQQQPNSGLFGSSNPNQGGSTLFGAPKPEHTGTTSLFGGTNPNNTSNPGTSLFGGFGPTQNQPTQPSGLFGTNNQQQQKPSLFGMTNPGGTGANLFGNNTPNQPPSSNSLFGSQVNNNQNQQQQPGSGFFGNNGNNNNSNSSSMFGATQQLQNVLQPPPALTASLTSAAPYGSASIFSGLPPPPPTSVGPIATPISIGQKIRKSAILPQYKHNPSAATRLITPQKRGYGFSYSTYGTPSSISSILNTPGGLSSSLLGGSLGRGLGKSLSTSNLRRTFDSDADSILSPGAFSAGSSRYSNSGGLKRLTIDRSLRTDLFGSPPVAALPSPDKIDASKQPGILKKKVSFDASTIGGSNSQDSDMSNGITNGSSGHNEASNATPSAQEQGFLRSSSRTNGRSNGVRANGASAQAEMEQVGGNELAVVHEDGSPEPAPATAPSKYSKRSQADQKPGQYYMRPSLEELRKMPRDQLKQVSGFSVGREGCGNVVFDEPVDLTTVDLDNLYDNIVVITTRSLTVYPDPSKKPLRGTRLNVPATITLENTWPRHKNRRTLTYQTAGPEFDRHVDRLRKVGGTEFVKYDKDAGAWVFKVPHFTTYGLDYDDASDEEDLNTSTISAPPDTPTPKFRTPNRLFTPVPTGSQQHSSVLTGSPSQISSGPDDTFEFKRKKILPGAFDDQALYEEDHEMDDIDNEEESFLDERSVSSPSEEDVDGPSETEDHSGKIEDESIIVQEDEMDIVGSYPAQELPMDDEDDHFLLAESPFNPKSILKASQHQNLITFGTPGKSRLHISEDWAEQLQRTISPRKQDRRALREIQAHVMEDRDMDQNDRPKAATTPGADMQEYATSIDLMKSLFGQEQARRSGRSVKQVATGKGFEWPYPKKPKTYDGNEIEMPDLERQFHESYKPTWGPRSTLLYAMPNSGGPNQSRLSQANSVIIDQGTSLVSAGKDIRFADLFITTPTILETLDYQRAHTRIALDHTVPSAELQPFAFDELAKLVHTKSSHETPVWVLAHILFDEYDDDISASVPAAERSKYEQRIRKDRLTRFWQQIVAESAKRAVTAAPTPEERALAFLSAYNIADACSALVDGKDFRLATLVAQIGGDTIMREDISTQIGHWRRLDMLSEMTEPIRALYELLAGNTCVCEGKKGALEDRASTFVISERFGLDWKRAFGLRLWYAIRAEEPIEVAVQKFIADLNQQERKRPLPWFLKESWGQDQLHDVEDGREDLLWGLLRLYATSRGSSGPIKLADVIMPQNATSDPLDSRLSFQLYHALRMRFLDDCSGVKVSSESSDQLTWDFADQLDAAGEWTWSAFALLHLSNGEQRQRGLQSLLAHHASAIEDSQSPVFKTLVEEYKIPESWIWEAKALHARSVKQDHVKEVEFLIRAKDWEEAHESLCRVVAPRAIIEQDYTTLQELLAGFKGKQFVQDWGLGGQVYADFVQLIQGGDTRGKGDVMRRLLGALPAMVTERPGKLGFEEMVAGQEMSGVLAKAVSEGNEKGIEGARVLRLPLTEDARLKHTVDLSLKYYRAVMAGEMRGSEM</sequence>
<evidence type="ECO:0000256" key="3">
    <source>
        <dbReference type="ARBA" id="ARBA00022448"/>
    </source>
</evidence>
<evidence type="ECO:0000256" key="7">
    <source>
        <dbReference type="ARBA" id="ARBA00022927"/>
    </source>
</evidence>
<keyword evidence="5" id="KW-0068">Autocatalytic cleavage</keyword>
<dbReference type="PANTHER" id="PTHR23198">
    <property type="entry name" value="NUCLEOPORIN"/>
    <property type="match status" value="1"/>
</dbReference>
<dbReference type="PANTHER" id="PTHR23198:SF6">
    <property type="entry name" value="NUCLEAR PORE COMPLEX PROTEIN NUP98-NUP96"/>
    <property type="match status" value="1"/>
</dbReference>
<keyword evidence="9" id="KW-0906">Nuclear pore complex</keyword>
<accession>A0A5M8Q1V1</accession>
<feature type="compositionally biased region" description="Low complexity" evidence="11">
    <location>
        <begin position="872"/>
        <end position="885"/>
    </location>
</feature>
<dbReference type="Gene3D" id="3.30.1610.10">
    <property type="entry name" value="Peptidase S59, nucleoporin"/>
    <property type="match status" value="1"/>
</dbReference>
<dbReference type="Pfam" id="PF04096">
    <property type="entry name" value="Nucleoporin2"/>
    <property type="match status" value="1"/>
</dbReference>
<comment type="similarity">
    <text evidence="2">Belongs to the nucleoporin GLFG family.</text>
</comment>
<dbReference type="GO" id="GO:0000973">
    <property type="term" value="P:post-transcriptional tethering of RNA polymerase II gene DNA at nuclear periphery"/>
    <property type="evidence" value="ECO:0007669"/>
    <property type="project" value="TreeGrafter"/>
</dbReference>
<feature type="compositionally biased region" description="Low complexity" evidence="11">
    <location>
        <begin position="13"/>
        <end position="36"/>
    </location>
</feature>
<feature type="compositionally biased region" description="Acidic residues" evidence="11">
    <location>
        <begin position="1187"/>
        <end position="1196"/>
    </location>
</feature>
<dbReference type="InterPro" id="IPR037665">
    <property type="entry name" value="Nucleoporin_S59-like"/>
</dbReference>
<feature type="region of interest" description="Disordered" evidence="11">
    <location>
        <begin position="59"/>
        <end position="79"/>
    </location>
</feature>
<evidence type="ECO:0000256" key="2">
    <source>
        <dbReference type="ARBA" id="ARBA00008926"/>
    </source>
</evidence>
<dbReference type="OrthoDB" id="3797628at2759"/>
<dbReference type="GO" id="GO:0003723">
    <property type="term" value="F:RNA binding"/>
    <property type="evidence" value="ECO:0007669"/>
    <property type="project" value="TreeGrafter"/>
</dbReference>
<dbReference type="Gene3D" id="1.25.40.690">
    <property type="match status" value="1"/>
</dbReference>
<keyword evidence="10" id="KW-0539">Nucleus</keyword>
<feature type="domain" description="Peptidase S59" evidence="12">
    <location>
        <begin position="933"/>
        <end position="1075"/>
    </location>
</feature>
<feature type="region of interest" description="Disordered" evidence="11">
    <location>
        <begin position="833"/>
        <end position="935"/>
    </location>
</feature>
<keyword evidence="3" id="KW-0813">Transport</keyword>
<evidence type="ECO:0000256" key="10">
    <source>
        <dbReference type="ARBA" id="ARBA00023242"/>
    </source>
</evidence>
<feature type="region of interest" description="Disordered" evidence="11">
    <location>
        <begin position="801"/>
        <end position="821"/>
    </location>
</feature>
<comment type="caution">
    <text evidence="13">The sequence shown here is derived from an EMBL/GenBank/DDBJ whole genome shotgun (WGS) entry which is preliminary data.</text>
</comment>
<organism evidence="13 14">
    <name type="scientific">Lasallia pustulata</name>
    <dbReference type="NCBI Taxonomy" id="136370"/>
    <lineage>
        <taxon>Eukaryota</taxon>
        <taxon>Fungi</taxon>
        <taxon>Dikarya</taxon>
        <taxon>Ascomycota</taxon>
        <taxon>Pezizomycotina</taxon>
        <taxon>Lecanoromycetes</taxon>
        <taxon>OSLEUM clade</taxon>
        <taxon>Umbilicariomycetidae</taxon>
        <taxon>Umbilicariales</taxon>
        <taxon>Umbilicariaceae</taxon>
        <taxon>Lasallia</taxon>
    </lineage>
</organism>
<evidence type="ECO:0000256" key="4">
    <source>
        <dbReference type="ARBA" id="ARBA00022737"/>
    </source>
</evidence>
<dbReference type="GO" id="GO:0034398">
    <property type="term" value="P:telomere tethering at nuclear periphery"/>
    <property type="evidence" value="ECO:0007669"/>
    <property type="project" value="TreeGrafter"/>
</dbReference>
<feature type="compositionally biased region" description="Polar residues" evidence="11">
    <location>
        <begin position="541"/>
        <end position="563"/>
    </location>
</feature>
<gene>
    <name evidence="13" type="ORF">FRX48_01705</name>
</gene>
<dbReference type="GO" id="GO:0006405">
    <property type="term" value="P:RNA export from nucleus"/>
    <property type="evidence" value="ECO:0007669"/>
    <property type="project" value="TreeGrafter"/>
</dbReference>
<comment type="subcellular location">
    <subcellularLocation>
        <location evidence="1">Nucleus</location>
        <location evidence="1">Nuclear pore complex</location>
    </subcellularLocation>
</comment>
<dbReference type="SUPFAM" id="SSF82215">
    <property type="entry name" value="C-terminal autoproteolytic domain of nucleoporin nup98"/>
    <property type="match status" value="1"/>
</dbReference>
<keyword evidence="8" id="KW-0811">Translocation</keyword>
<dbReference type="GO" id="GO:0008139">
    <property type="term" value="F:nuclear localization sequence binding"/>
    <property type="evidence" value="ECO:0007669"/>
    <property type="project" value="TreeGrafter"/>
</dbReference>
<dbReference type="FunFam" id="3.30.1610.10:FF:000003">
    <property type="entry name" value="Nucleoporin SONB, putative"/>
    <property type="match status" value="1"/>
</dbReference>
<evidence type="ECO:0000256" key="11">
    <source>
        <dbReference type="SAM" id="MobiDB-lite"/>
    </source>
</evidence>
<feature type="region of interest" description="Disordered" evidence="11">
    <location>
        <begin position="1"/>
        <end position="44"/>
    </location>
</feature>
<feature type="compositionally biased region" description="Low complexity" evidence="11">
    <location>
        <begin position="581"/>
        <end position="627"/>
    </location>
</feature>
<evidence type="ECO:0000256" key="5">
    <source>
        <dbReference type="ARBA" id="ARBA00022813"/>
    </source>
</evidence>
<feature type="region of interest" description="Disordered" evidence="11">
    <location>
        <begin position="263"/>
        <end position="292"/>
    </location>
</feature>
<evidence type="ECO:0000259" key="12">
    <source>
        <dbReference type="PROSITE" id="PS51434"/>
    </source>
</evidence>
<dbReference type="FunFam" id="1.10.10.2360:FF:000001">
    <property type="entry name" value="Nuclear pore complex protein Nup98-Nup96"/>
    <property type="match status" value="1"/>
</dbReference>
<dbReference type="InterPro" id="IPR007230">
    <property type="entry name" value="Nup98_auto-Pept-S59_dom"/>
</dbReference>
<feature type="compositionally biased region" description="Polar residues" evidence="11">
    <location>
        <begin position="833"/>
        <end position="867"/>
    </location>
</feature>
<evidence type="ECO:0000256" key="6">
    <source>
        <dbReference type="ARBA" id="ARBA00022816"/>
    </source>
</evidence>
<evidence type="ECO:0000256" key="1">
    <source>
        <dbReference type="ARBA" id="ARBA00004567"/>
    </source>
</evidence>
<keyword evidence="6" id="KW-0509">mRNA transport</keyword>
<dbReference type="Pfam" id="PF12110">
    <property type="entry name" value="Nup96"/>
    <property type="match status" value="1"/>
</dbReference>
<dbReference type="PROSITE" id="PS51434">
    <property type="entry name" value="NUP_C"/>
    <property type="match status" value="1"/>
</dbReference>
<feature type="compositionally biased region" description="Polar residues" evidence="11">
    <location>
        <begin position="406"/>
        <end position="432"/>
    </location>
</feature>
<feature type="compositionally biased region" description="Basic and acidic residues" evidence="11">
    <location>
        <begin position="1197"/>
        <end position="1206"/>
    </location>
</feature>
<dbReference type="InterPro" id="IPR036903">
    <property type="entry name" value="Nup98_auto-Pept-S59_dom_sf"/>
</dbReference>
<dbReference type="GO" id="GO:0044614">
    <property type="term" value="C:nuclear pore cytoplasmic filaments"/>
    <property type="evidence" value="ECO:0007669"/>
    <property type="project" value="TreeGrafter"/>
</dbReference>
<dbReference type="EMBL" id="VXIT01000002">
    <property type="protein sequence ID" value="KAA6414954.1"/>
    <property type="molecule type" value="Genomic_DNA"/>
</dbReference>
<evidence type="ECO:0000256" key="9">
    <source>
        <dbReference type="ARBA" id="ARBA00023132"/>
    </source>
</evidence>
<dbReference type="GO" id="GO:0051028">
    <property type="term" value="P:mRNA transport"/>
    <property type="evidence" value="ECO:0007669"/>
    <property type="project" value="UniProtKB-KW"/>
</dbReference>
<dbReference type="GO" id="GO:0006606">
    <property type="term" value="P:protein import into nucleus"/>
    <property type="evidence" value="ECO:0007669"/>
    <property type="project" value="TreeGrafter"/>
</dbReference>
<keyword evidence="7" id="KW-0653">Protein transport</keyword>
<feature type="compositionally biased region" description="Polar residues" evidence="11">
    <location>
        <begin position="483"/>
        <end position="503"/>
    </location>
</feature>